<feature type="signal peptide" evidence="2">
    <location>
        <begin position="1"/>
        <end position="27"/>
    </location>
</feature>
<gene>
    <name evidence="4" type="ORF">HDF08_000912</name>
</gene>
<dbReference type="Gene3D" id="3.40.50.1820">
    <property type="entry name" value="alpha/beta hydrolase"/>
    <property type="match status" value="1"/>
</dbReference>
<dbReference type="GO" id="GO:0016787">
    <property type="term" value="F:hydrolase activity"/>
    <property type="evidence" value="ECO:0007669"/>
    <property type="project" value="UniProtKB-KW"/>
</dbReference>
<keyword evidence="1" id="KW-0378">Hydrolase</keyword>
<comment type="caution">
    <text evidence="4">The sequence shown here is derived from an EMBL/GenBank/DDBJ whole genome shotgun (WGS) entry which is preliminary data.</text>
</comment>
<dbReference type="InterPro" id="IPR029058">
    <property type="entry name" value="AB_hydrolase_fold"/>
</dbReference>
<protein>
    <submittedName>
        <fullName evidence="4">Acetyl esterase/lipase</fullName>
    </submittedName>
</protein>
<dbReference type="PANTHER" id="PTHR48081:SF6">
    <property type="entry name" value="PEPTIDASE S9 PROLYL OLIGOPEPTIDASE CATALYTIC DOMAIN-CONTAINING PROTEIN"/>
    <property type="match status" value="1"/>
</dbReference>
<proteinExistence type="predicted"/>
<dbReference type="EMBL" id="JACCCU010000001">
    <property type="protein sequence ID" value="NYF88845.1"/>
    <property type="molecule type" value="Genomic_DNA"/>
</dbReference>
<organism evidence="4 5">
    <name type="scientific">Tunturiibacter lichenicola</name>
    <dbReference type="NCBI Taxonomy" id="2051959"/>
    <lineage>
        <taxon>Bacteria</taxon>
        <taxon>Pseudomonadati</taxon>
        <taxon>Acidobacteriota</taxon>
        <taxon>Terriglobia</taxon>
        <taxon>Terriglobales</taxon>
        <taxon>Acidobacteriaceae</taxon>
        <taxon>Tunturiibacter</taxon>
    </lineage>
</organism>
<dbReference type="PANTHER" id="PTHR48081">
    <property type="entry name" value="AB HYDROLASE SUPERFAMILY PROTEIN C4A8.06C"/>
    <property type="match status" value="1"/>
</dbReference>
<evidence type="ECO:0000256" key="1">
    <source>
        <dbReference type="ARBA" id="ARBA00022801"/>
    </source>
</evidence>
<reference evidence="4 5" key="1">
    <citation type="submission" date="2020-07" db="EMBL/GenBank/DDBJ databases">
        <title>Genomic Encyclopedia of Type Strains, Phase IV (KMG-V): Genome sequencing to study the core and pangenomes of soil and plant-associated prokaryotes.</title>
        <authorList>
            <person name="Whitman W."/>
        </authorList>
    </citation>
    <scope>NUCLEOTIDE SEQUENCE [LARGE SCALE GENOMIC DNA]</scope>
    <source>
        <strain evidence="4 5">M8UP22</strain>
    </source>
</reference>
<name>A0A852VF24_9BACT</name>
<dbReference type="Proteomes" id="UP000564385">
    <property type="component" value="Unassembled WGS sequence"/>
</dbReference>
<evidence type="ECO:0000313" key="5">
    <source>
        <dbReference type="Proteomes" id="UP000564385"/>
    </source>
</evidence>
<evidence type="ECO:0000313" key="4">
    <source>
        <dbReference type="EMBL" id="NYF88845.1"/>
    </source>
</evidence>
<feature type="domain" description="BD-FAE-like" evidence="3">
    <location>
        <begin position="78"/>
        <end position="268"/>
    </location>
</feature>
<accession>A0A852VF24</accession>
<dbReference type="InterPro" id="IPR050300">
    <property type="entry name" value="GDXG_lipolytic_enzyme"/>
</dbReference>
<evidence type="ECO:0000259" key="3">
    <source>
        <dbReference type="Pfam" id="PF20434"/>
    </source>
</evidence>
<feature type="chain" id="PRO_5032341775" evidence="2">
    <location>
        <begin position="28"/>
        <end position="319"/>
    </location>
</feature>
<dbReference type="InterPro" id="IPR049492">
    <property type="entry name" value="BD-FAE-like_dom"/>
</dbReference>
<sequence length="319" mass="33834">MRPLLWLTVGCFCALPGAGCASNSATAATSAHAIADATVTKPPMGFAKTIVLWPNGAPGALGGSEGDIPKMYVYPAPGAGVHSAVIVMPGGGYVHLAIEKEGGEEARWLNAHGVTAFVLEYRLGPRYHFPSPMLDGARAMRYVRSHAAELGVAKDRIGLWGFSAGGHLAGYLAAVNDNGATGAEDPIDRVSDRPDFAIVSYGRFTMDATIPRKTDMEGLLGNHPTKAMLDSISVVKLVTKNTSPCFIFSTTADQQVSPLNATAFYDALKEAGVPVELHIFERGQHGAGMAQGMKGMTELAIYPTLLANWMEMHGWMSQE</sequence>
<dbReference type="AlphaFoldDB" id="A0A852VF24"/>
<keyword evidence="2" id="KW-0732">Signal</keyword>
<dbReference type="SUPFAM" id="SSF53474">
    <property type="entry name" value="alpha/beta-Hydrolases"/>
    <property type="match status" value="1"/>
</dbReference>
<evidence type="ECO:0000256" key="2">
    <source>
        <dbReference type="SAM" id="SignalP"/>
    </source>
</evidence>
<dbReference type="Pfam" id="PF20434">
    <property type="entry name" value="BD-FAE"/>
    <property type="match status" value="1"/>
</dbReference>